<dbReference type="RefSeq" id="XP_022812432.1">
    <property type="nucleotide sequence ID" value="XM_022956545.1"/>
</dbReference>
<dbReference type="GO" id="GO:0003723">
    <property type="term" value="F:RNA binding"/>
    <property type="evidence" value="ECO:0007669"/>
    <property type="project" value="InterPro"/>
</dbReference>
<dbReference type="InterPro" id="IPR000504">
    <property type="entry name" value="RRM_dom"/>
</dbReference>
<dbReference type="Proteomes" id="UP000072874">
    <property type="component" value="Chromosome 11"/>
</dbReference>
<name>A0A078K9B4_PLAYE</name>
<sequence length="241" mass="28609">MENILKNFRMLSIPVKDNPLLTLNLFIFSCKNDNDEDMMHNETLCVGVLDNIFNHNDIKKFFSNFGTIKSFNVLEKEHLSKNFQNFAYCIYIKYIEENAIETILRYTVDLNNCFTSNTYVPYFINMESKKYTYYLKKYYDDHYNLNIGRKAIIKDILNLNKDNKHPKKTNLVDNDGFTVVQKHTDKPDNINSIFSNNNEKIKNFTKKRKSKIHEGFYLFQKKGSFNNPNPILPKNKKTKKF</sequence>
<dbReference type="EMBL" id="LK934639">
    <property type="protein sequence ID" value="CDU18986.1"/>
    <property type="molecule type" value="Genomic_DNA"/>
</dbReference>
<evidence type="ECO:0000313" key="3">
    <source>
        <dbReference type="EMBL" id="CDU18986.1"/>
    </source>
</evidence>
<reference evidence="4" key="2">
    <citation type="submission" date="2014-05" db="EMBL/GenBank/DDBJ databases">
        <authorList>
            <person name="Aslett M.A."/>
            <person name="De Silva N."/>
        </authorList>
    </citation>
    <scope>NUCLEOTIDE SEQUENCE</scope>
    <source>
        <strain evidence="4">17X</strain>
    </source>
</reference>
<reference evidence="3" key="3">
    <citation type="submission" date="2014-05" db="EMBL/GenBank/DDBJ databases">
        <authorList>
            <person name="Aslett A.Martin."/>
            <person name="De Silva Nishadi"/>
        </authorList>
    </citation>
    <scope>NUCLEOTIDE SEQUENCE</scope>
    <source>
        <strain evidence="3">YM</strain>
    </source>
</reference>
<evidence type="ECO:0000259" key="1">
    <source>
        <dbReference type="Pfam" id="PF00076"/>
    </source>
</evidence>
<reference evidence="5 6" key="1">
    <citation type="journal article" date="2014" name="BMC Biol.">
        <title>A comprehensive evaluation of rodent malaria parasite genomes and gene expression.</title>
        <authorList>
            <person name="Otto T.D."/>
            <person name="Bohme U."/>
            <person name="Jackson A.P."/>
            <person name="Hunt M."/>
            <person name="Franke-Fayard B."/>
            <person name="Hoeijmakers W.A."/>
            <person name="Religa A.A."/>
            <person name="Robertson L."/>
            <person name="Sanders M."/>
            <person name="Ogun S.A."/>
            <person name="Cunningham D."/>
            <person name="Erhart A."/>
            <person name="Billker O."/>
            <person name="Khan S.M."/>
            <person name="Stunnenberg H.G."/>
            <person name="Langhorne J."/>
            <person name="Holder A.A."/>
            <person name="Waters A.P."/>
            <person name="Newbold C.I."/>
            <person name="Pain A."/>
            <person name="Berriman M."/>
            <person name="Janse C.J."/>
        </authorList>
    </citation>
    <scope>NUCLEOTIDE SEQUENCE [LARGE SCALE GENOMIC DNA]</scope>
    <source>
        <strain evidence="4 5">17X</strain>
        <strain evidence="3 6">YM</strain>
    </source>
</reference>
<dbReference type="Pfam" id="PF00076">
    <property type="entry name" value="RRM_1"/>
    <property type="match status" value="1"/>
</dbReference>
<dbReference type="Pfam" id="PF12923">
    <property type="entry name" value="RRP7"/>
    <property type="match status" value="1"/>
</dbReference>
<organism evidence="3 6">
    <name type="scientific">Plasmodium yoelii</name>
    <dbReference type="NCBI Taxonomy" id="5861"/>
    <lineage>
        <taxon>Eukaryota</taxon>
        <taxon>Sar</taxon>
        <taxon>Alveolata</taxon>
        <taxon>Apicomplexa</taxon>
        <taxon>Aconoidasida</taxon>
        <taxon>Haemosporida</taxon>
        <taxon>Plasmodiidae</taxon>
        <taxon>Plasmodium</taxon>
        <taxon>Plasmodium (Vinckeia)</taxon>
    </lineage>
</organism>
<evidence type="ECO:0000313" key="4">
    <source>
        <dbReference type="EMBL" id="VTZ79571.1"/>
    </source>
</evidence>
<dbReference type="EMBL" id="LM993665">
    <property type="protein sequence ID" value="VTZ79571.1"/>
    <property type="molecule type" value="Genomic_DNA"/>
</dbReference>
<dbReference type="AlphaFoldDB" id="A0A078K9B4"/>
<dbReference type="SUPFAM" id="SSF54928">
    <property type="entry name" value="RNA-binding domain, RBD"/>
    <property type="match status" value="1"/>
</dbReference>
<gene>
    <name evidence="4" type="ORF">PY17X_1129900</name>
    <name evidence="3" type="ORF">PYYM_1130700</name>
</gene>
<accession>A0A078K9B4</accession>
<feature type="domain" description="RRM" evidence="1">
    <location>
        <begin position="45"/>
        <end position="93"/>
    </location>
</feature>
<dbReference type="OrthoDB" id="370341at2759"/>
<dbReference type="VEuPathDB" id="PlasmoDB:PY06903"/>
<dbReference type="InterPro" id="IPR024326">
    <property type="entry name" value="RRP7_C"/>
</dbReference>
<dbReference type="PROSITE" id="PS51257">
    <property type="entry name" value="PROKAR_LIPOPROTEIN"/>
    <property type="match status" value="1"/>
</dbReference>
<dbReference type="InterPro" id="IPR035979">
    <property type="entry name" value="RBD_domain_sf"/>
</dbReference>
<dbReference type="KEGG" id="pyo:PY17X_1129900"/>
<dbReference type="Gene3D" id="3.30.70.330">
    <property type="match status" value="1"/>
</dbReference>
<dbReference type="GeneID" id="3854104"/>
<dbReference type="VEuPathDB" id="PlasmoDB:PYYM_1130700"/>
<feature type="domain" description="Ribosomal RNA-processing protein 7 C-terminal" evidence="2">
    <location>
        <begin position="163"/>
        <end position="222"/>
    </location>
</feature>
<reference evidence="4" key="4">
    <citation type="submission" date="2019-05" db="EMBL/GenBank/DDBJ databases">
        <authorList>
            <consortium name="Pathogen Informatics"/>
        </authorList>
    </citation>
    <scope>NUCLEOTIDE SEQUENCE</scope>
    <source>
        <strain evidence="4">17X</strain>
    </source>
</reference>
<evidence type="ECO:0000259" key="2">
    <source>
        <dbReference type="Pfam" id="PF12923"/>
    </source>
</evidence>
<protein>
    <submittedName>
        <fullName evidence="4">RNA-binding protein, putative</fullName>
    </submittedName>
</protein>
<evidence type="ECO:0000313" key="6">
    <source>
        <dbReference type="Proteomes" id="UP000072904"/>
    </source>
</evidence>
<evidence type="ECO:0000313" key="5">
    <source>
        <dbReference type="Proteomes" id="UP000072874"/>
    </source>
</evidence>
<dbReference type="Proteomes" id="UP000072904">
    <property type="component" value="Chromosome 11"/>
</dbReference>
<proteinExistence type="predicted"/>
<dbReference type="VEuPathDB" id="PlasmoDB:PY17X_1129900"/>
<dbReference type="VEuPathDB" id="PlasmoDB:Py17XNL_001105693"/>
<dbReference type="OMA" id="KFAYCAY"/>
<dbReference type="InterPro" id="IPR012677">
    <property type="entry name" value="Nucleotide-bd_a/b_plait_sf"/>
</dbReference>